<sequence>METAYQLQCKVPDVEPTGLDVLGWIERALDKVSGWISFGHKLLDGFGIGSVLDKLNEALNNFKTFIAKLKEVATKLFEAIKGVFMPWIMPTYADKWLQISHDMDNVAKALGPTGLRAPGSPAWTGQAADAYRAKAAQSVKAAQHASKVANTHSESLAECAHQGQQLYIELLTLVIAIIAAMLAAGVEAGTIVGIPAAIVTLLAGAFPLAANIADTIIALFDFIAGQVSTFNEITSALEGATDVFPGNAWPKLSAPA</sequence>
<evidence type="ECO:0000313" key="3">
    <source>
        <dbReference type="Proteomes" id="UP001597453"/>
    </source>
</evidence>
<feature type="transmembrane region" description="Helical" evidence="1">
    <location>
        <begin position="192"/>
        <end position="213"/>
    </location>
</feature>
<dbReference type="RefSeq" id="WP_066057063.1">
    <property type="nucleotide sequence ID" value="NZ_JBHUNF010000004.1"/>
</dbReference>
<dbReference type="Proteomes" id="UP001597453">
    <property type="component" value="Unassembled WGS sequence"/>
</dbReference>
<keyword evidence="1" id="KW-1133">Transmembrane helix</keyword>
<name>A0ABW5RIS0_9MICO</name>
<proteinExistence type="predicted"/>
<keyword evidence="3" id="KW-1185">Reference proteome</keyword>
<evidence type="ECO:0000313" key="2">
    <source>
        <dbReference type="EMBL" id="MFD2674972.1"/>
    </source>
</evidence>
<reference evidence="3" key="1">
    <citation type="journal article" date="2019" name="Int. J. Syst. Evol. Microbiol.">
        <title>The Global Catalogue of Microorganisms (GCM) 10K type strain sequencing project: providing services to taxonomists for standard genome sequencing and annotation.</title>
        <authorList>
            <consortium name="The Broad Institute Genomics Platform"/>
            <consortium name="The Broad Institute Genome Sequencing Center for Infectious Disease"/>
            <person name="Wu L."/>
            <person name="Ma J."/>
        </authorList>
    </citation>
    <scope>NUCLEOTIDE SEQUENCE [LARGE SCALE GENOMIC DNA]</scope>
    <source>
        <strain evidence="3">TISTR 1511</strain>
    </source>
</reference>
<keyword evidence="1" id="KW-0812">Transmembrane</keyword>
<feature type="transmembrane region" description="Helical" evidence="1">
    <location>
        <begin position="166"/>
        <end position="186"/>
    </location>
</feature>
<protein>
    <submittedName>
        <fullName evidence="2">Uncharacterized protein</fullName>
    </submittedName>
</protein>
<organism evidence="2 3">
    <name type="scientific">Gulosibacter bifidus</name>
    <dbReference type="NCBI Taxonomy" id="272239"/>
    <lineage>
        <taxon>Bacteria</taxon>
        <taxon>Bacillati</taxon>
        <taxon>Actinomycetota</taxon>
        <taxon>Actinomycetes</taxon>
        <taxon>Micrococcales</taxon>
        <taxon>Microbacteriaceae</taxon>
        <taxon>Gulosibacter</taxon>
    </lineage>
</organism>
<gene>
    <name evidence="2" type="ORF">ACFSUQ_06645</name>
</gene>
<accession>A0ABW5RIS0</accession>
<keyword evidence="1" id="KW-0472">Membrane</keyword>
<evidence type="ECO:0000256" key="1">
    <source>
        <dbReference type="SAM" id="Phobius"/>
    </source>
</evidence>
<dbReference type="EMBL" id="JBHUNF010000004">
    <property type="protein sequence ID" value="MFD2674972.1"/>
    <property type="molecule type" value="Genomic_DNA"/>
</dbReference>
<comment type="caution">
    <text evidence="2">The sequence shown here is derived from an EMBL/GenBank/DDBJ whole genome shotgun (WGS) entry which is preliminary data.</text>
</comment>